<evidence type="ECO:0000313" key="2">
    <source>
        <dbReference type="Proteomes" id="UP001055108"/>
    </source>
</evidence>
<dbReference type="Proteomes" id="UP001055108">
    <property type="component" value="Unassembled WGS sequence"/>
</dbReference>
<accession>A0AA37HTA5</accession>
<dbReference type="AlphaFoldDB" id="A0AA37HTA5"/>
<gene>
    <name evidence="1" type="ORF">NBEOAGPD_4467</name>
</gene>
<organism evidence="1 2">
    <name type="scientific">Methylobacterium gregans</name>
    <dbReference type="NCBI Taxonomy" id="374424"/>
    <lineage>
        <taxon>Bacteria</taxon>
        <taxon>Pseudomonadati</taxon>
        <taxon>Pseudomonadota</taxon>
        <taxon>Alphaproteobacteria</taxon>
        <taxon>Hyphomicrobiales</taxon>
        <taxon>Methylobacteriaceae</taxon>
        <taxon>Methylobacterium</taxon>
    </lineage>
</organism>
<comment type="caution">
    <text evidence="1">The sequence shown here is derived from an EMBL/GenBank/DDBJ whole genome shotgun (WGS) entry which is preliminary data.</text>
</comment>
<evidence type="ECO:0000313" key="1">
    <source>
        <dbReference type="EMBL" id="GJD81221.1"/>
    </source>
</evidence>
<proteinExistence type="predicted"/>
<keyword evidence="2" id="KW-1185">Reference proteome</keyword>
<name>A0AA37HTA5_9HYPH</name>
<dbReference type="EMBL" id="BPQM01000130">
    <property type="protein sequence ID" value="GJD81221.1"/>
    <property type="molecule type" value="Genomic_DNA"/>
</dbReference>
<protein>
    <submittedName>
        <fullName evidence="1">Uncharacterized protein</fullName>
    </submittedName>
</protein>
<sequence length="114" mass="12017">MPWSFARLRKTAGPVIVTINLARFRAGEASLFVWEAFVSGLGKGTSHHDDALLAVQAFVARWPSLTSDILPEPALNHAVSAALASGLRVEVAEIAMPAVVVGVTPMTVADPART</sequence>
<reference evidence="1" key="2">
    <citation type="submission" date="2021-08" db="EMBL/GenBank/DDBJ databases">
        <authorList>
            <person name="Tani A."/>
            <person name="Ola A."/>
            <person name="Ogura Y."/>
            <person name="Katsura K."/>
            <person name="Hayashi T."/>
        </authorList>
    </citation>
    <scope>NUCLEOTIDE SEQUENCE</scope>
    <source>
        <strain evidence="1">NBRC 103626</strain>
    </source>
</reference>
<reference evidence="1" key="1">
    <citation type="journal article" date="2016" name="Front. Microbiol.">
        <title>Genome Sequence of the Piezophilic, Mesophilic Sulfate-Reducing Bacterium Desulfovibrio indicus J2T.</title>
        <authorList>
            <person name="Cao J."/>
            <person name="Maignien L."/>
            <person name="Shao Z."/>
            <person name="Alain K."/>
            <person name="Jebbar M."/>
        </authorList>
    </citation>
    <scope>NUCLEOTIDE SEQUENCE</scope>
    <source>
        <strain evidence="1">NBRC 103626</strain>
    </source>
</reference>